<name>A0A8J6NX91_9BACT</name>
<comment type="caution">
    <text evidence="6">The sequence shown here is derived from an EMBL/GenBank/DDBJ whole genome shotgun (WGS) entry which is preliminary data.</text>
</comment>
<evidence type="ECO:0000256" key="3">
    <source>
        <dbReference type="ARBA" id="ARBA00022777"/>
    </source>
</evidence>
<keyword evidence="3" id="KW-0418">Kinase</keyword>
<evidence type="ECO:0000256" key="1">
    <source>
        <dbReference type="ARBA" id="ARBA00010164"/>
    </source>
</evidence>
<evidence type="ECO:0000313" key="7">
    <source>
        <dbReference type="Proteomes" id="UP000605201"/>
    </source>
</evidence>
<gene>
    <name evidence="6" type="ORF">H8D96_05550</name>
</gene>
<comment type="similarity">
    <text evidence="1">Belongs to the HipA Ser/Thr kinase family.</text>
</comment>
<feature type="domain" description="HipA-like C-terminal" evidence="4">
    <location>
        <begin position="177"/>
        <end position="408"/>
    </location>
</feature>
<dbReference type="InterPro" id="IPR052028">
    <property type="entry name" value="HipA_Ser/Thr_kinase"/>
</dbReference>
<dbReference type="Pfam" id="PF07804">
    <property type="entry name" value="HipA_C"/>
    <property type="match status" value="1"/>
</dbReference>
<keyword evidence="2" id="KW-0808">Transferase</keyword>
<evidence type="ECO:0000259" key="4">
    <source>
        <dbReference type="Pfam" id="PF07804"/>
    </source>
</evidence>
<dbReference type="EMBL" id="JACNIG010000139">
    <property type="protein sequence ID" value="MBC8431365.1"/>
    <property type="molecule type" value="Genomic_DNA"/>
</dbReference>
<accession>A0A8J6NX91</accession>
<dbReference type="Gene3D" id="1.10.1070.20">
    <property type="match status" value="1"/>
</dbReference>
<dbReference type="PANTHER" id="PTHR37419:SF8">
    <property type="entry name" value="TOXIN YJJJ"/>
    <property type="match status" value="1"/>
</dbReference>
<dbReference type="GO" id="GO:0004674">
    <property type="term" value="F:protein serine/threonine kinase activity"/>
    <property type="evidence" value="ECO:0007669"/>
    <property type="project" value="TreeGrafter"/>
</dbReference>
<dbReference type="GO" id="GO:0005829">
    <property type="term" value="C:cytosol"/>
    <property type="evidence" value="ECO:0007669"/>
    <property type="project" value="TreeGrafter"/>
</dbReference>
<sequence>MVTQVDTAYVNLWGMLVGAVSWDPDKEYAIFEFDSKFLEKELDLSPIKMPIIEARRGTAKFEFRALSKETYRGLPGMLADALPDRFGSSIIDAWLARQGRTPESFSSVERLCYTGKRAMGALEFSPIINQEIERSVPVEVSELVELAQKVTMERSKLKGRFDREASDALLNIIRVGTSAGGIRPKAVIALNDKTKEVRSGQVDAPDGFDYWVLKFDGIKDESLGDPAGYGRIEYAYHKMAISSGIKMTECRLLEENGRAHFMTKRFDRTMDKGKLHMQSLCAMAHFDFNDPGAYSYEQAFQIMRELKLPYIDAEQQFRRMVFNVVARNQDDHTKNITFLMDKNGQWRLSPAYDVIYSYNPRGDYTSKHQMSINGKRDIFLKEDLISVGKEMNIKSSDRIIDEIVEVVSSWPNFAKDTGVEFSQIKSIGKSHRLL</sequence>
<evidence type="ECO:0000259" key="5">
    <source>
        <dbReference type="Pfam" id="PF13657"/>
    </source>
</evidence>
<organism evidence="6 7">
    <name type="scientific">Candidatus Desulfatibia vada</name>
    <dbReference type="NCBI Taxonomy" id="2841696"/>
    <lineage>
        <taxon>Bacteria</taxon>
        <taxon>Pseudomonadati</taxon>
        <taxon>Thermodesulfobacteriota</taxon>
        <taxon>Desulfobacteria</taxon>
        <taxon>Desulfobacterales</taxon>
        <taxon>Desulfobacterales incertae sedis</taxon>
        <taxon>Candidatus Desulfatibia</taxon>
    </lineage>
</organism>
<evidence type="ECO:0000313" key="6">
    <source>
        <dbReference type="EMBL" id="MBC8431365.1"/>
    </source>
</evidence>
<proteinExistence type="inferred from homology"/>
<dbReference type="AlphaFoldDB" id="A0A8J6NX91"/>
<reference evidence="6 7" key="1">
    <citation type="submission" date="2020-08" db="EMBL/GenBank/DDBJ databases">
        <title>Bridging the membrane lipid divide: bacteria of the FCB group superphylum have the potential to synthesize archaeal ether lipids.</title>
        <authorList>
            <person name="Villanueva L."/>
            <person name="Von Meijenfeldt F.A.B."/>
            <person name="Westbye A.B."/>
            <person name="Yadav S."/>
            <person name="Hopmans E.C."/>
            <person name="Dutilh B.E."/>
            <person name="Sinninghe Damste J.S."/>
        </authorList>
    </citation>
    <scope>NUCLEOTIDE SEQUENCE [LARGE SCALE GENOMIC DNA]</scope>
    <source>
        <strain evidence="6">NIOZ-UU17</strain>
    </source>
</reference>
<feature type="domain" description="HipA N-terminal subdomain 1" evidence="5">
    <location>
        <begin position="9"/>
        <end position="124"/>
    </location>
</feature>
<dbReference type="Pfam" id="PF13657">
    <property type="entry name" value="Couple_hipA"/>
    <property type="match status" value="1"/>
</dbReference>
<protein>
    <submittedName>
        <fullName evidence="6">Type II toxin-antitoxin system HipA family toxin</fullName>
    </submittedName>
</protein>
<evidence type="ECO:0000256" key="2">
    <source>
        <dbReference type="ARBA" id="ARBA00022679"/>
    </source>
</evidence>
<dbReference type="PANTHER" id="PTHR37419">
    <property type="entry name" value="SERINE/THREONINE-PROTEIN KINASE TOXIN HIPA"/>
    <property type="match status" value="1"/>
</dbReference>
<dbReference type="Proteomes" id="UP000605201">
    <property type="component" value="Unassembled WGS sequence"/>
</dbReference>
<dbReference type="InterPro" id="IPR012893">
    <property type="entry name" value="HipA-like_C"/>
</dbReference>
<dbReference type="InterPro" id="IPR017508">
    <property type="entry name" value="HipA_N1"/>
</dbReference>